<dbReference type="EMBL" id="CM044707">
    <property type="protein sequence ID" value="KAI5654210.1"/>
    <property type="molecule type" value="Genomic_DNA"/>
</dbReference>
<evidence type="ECO:0000313" key="1">
    <source>
        <dbReference type="EMBL" id="KAI5654210.1"/>
    </source>
</evidence>
<keyword evidence="2" id="KW-1185">Reference proteome</keyword>
<name>A0ACC0A104_CATRO</name>
<reference evidence="2" key="1">
    <citation type="journal article" date="2023" name="Nat. Plants">
        <title>Single-cell RNA sequencing provides a high-resolution roadmap for understanding the multicellular compartmentation of specialized metabolism.</title>
        <authorList>
            <person name="Sun S."/>
            <person name="Shen X."/>
            <person name="Li Y."/>
            <person name="Li Y."/>
            <person name="Wang S."/>
            <person name="Li R."/>
            <person name="Zhang H."/>
            <person name="Shen G."/>
            <person name="Guo B."/>
            <person name="Wei J."/>
            <person name="Xu J."/>
            <person name="St-Pierre B."/>
            <person name="Chen S."/>
            <person name="Sun C."/>
        </authorList>
    </citation>
    <scope>NUCLEOTIDE SEQUENCE [LARGE SCALE GENOMIC DNA]</scope>
</reference>
<protein>
    <submittedName>
        <fullName evidence="1">Uncharacterized protein</fullName>
    </submittedName>
</protein>
<accession>A0ACC0A104</accession>
<comment type="caution">
    <text evidence="1">The sequence shown here is derived from an EMBL/GenBank/DDBJ whole genome shotgun (WGS) entry which is preliminary data.</text>
</comment>
<sequence length="442" mass="49824">MDFFKSVFSEDPSPSSSPKSDQNSETDQSSRSSSQTQNPNPKIPSIANAWTFGSSLFKTIATKSESVIENYRRDLEEFSSGLRKETDVIRQSASRAVKDLPARLESGAAVAQTSLETVGQAIDTLGSTVSEIIIHGKDTIFSADDDDESDEELLERNSSNHGENVKPYSRLDAVIRAAQCDMKTYCEEPEEIGDFSEWKMGFVLDEKSGEIEELLQENGVIGEIYNEVVPARVDHETFWSRYFYRVYKIKKAEEARAKLVKRAIEGQEEEELSWDVDDEEDEDNGFKTREDLKKEIEENINRVENLNLGDKNKELELERRVDEVKSDDGGNDDKGALERGLDENELNTEKFEGSLSDDKVSSEGRNDNISDFSMVSSQPSSREEEDLGWDEIEDIGSGEEDNKGVSRSSTNSTDLRKRLSTAEDDEDLTWDIEDDDEEPVKS</sequence>
<proteinExistence type="predicted"/>
<evidence type="ECO:0000313" key="2">
    <source>
        <dbReference type="Proteomes" id="UP001060085"/>
    </source>
</evidence>
<organism evidence="1 2">
    <name type="scientific">Catharanthus roseus</name>
    <name type="common">Madagascar periwinkle</name>
    <name type="synonym">Vinca rosea</name>
    <dbReference type="NCBI Taxonomy" id="4058"/>
    <lineage>
        <taxon>Eukaryota</taxon>
        <taxon>Viridiplantae</taxon>
        <taxon>Streptophyta</taxon>
        <taxon>Embryophyta</taxon>
        <taxon>Tracheophyta</taxon>
        <taxon>Spermatophyta</taxon>
        <taxon>Magnoliopsida</taxon>
        <taxon>eudicotyledons</taxon>
        <taxon>Gunneridae</taxon>
        <taxon>Pentapetalae</taxon>
        <taxon>asterids</taxon>
        <taxon>lamiids</taxon>
        <taxon>Gentianales</taxon>
        <taxon>Apocynaceae</taxon>
        <taxon>Rauvolfioideae</taxon>
        <taxon>Vinceae</taxon>
        <taxon>Catharanthinae</taxon>
        <taxon>Catharanthus</taxon>
    </lineage>
</organism>
<dbReference type="Proteomes" id="UP001060085">
    <property type="component" value="Linkage Group LG07"/>
</dbReference>
<gene>
    <name evidence="1" type="ORF">M9H77_31397</name>
</gene>